<reference evidence="3 4" key="1">
    <citation type="submission" date="2020-04" db="EMBL/GenBank/DDBJ databases">
        <authorList>
            <person name="Hitch T.C.A."/>
            <person name="Wylensek D."/>
            <person name="Clavel T."/>
        </authorList>
    </citation>
    <scope>NUCLEOTIDE SEQUENCE [LARGE SCALE GENOMIC DNA]</scope>
    <source>
        <strain evidence="3 4">BL-383-APC-2I</strain>
    </source>
</reference>
<name>A0A7X9SW31_9CORY</name>
<evidence type="ECO:0000256" key="2">
    <source>
        <dbReference type="SAM" id="Phobius"/>
    </source>
</evidence>
<proteinExistence type="predicted"/>
<evidence type="ECO:0000313" key="3">
    <source>
        <dbReference type="EMBL" id="NMF08923.1"/>
    </source>
</evidence>
<evidence type="ECO:0000313" key="4">
    <source>
        <dbReference type="Proteomes" id="UP000589552"/>
    </source>
</evidence>
<accession>A0A7X9SW31</accession>
<keyword evidence="2" id="KW-0812">Transmembrane</keyword>
<feature type="region of interest" description="Disordered" evidence="1">
    <location>
        <begin position="157"/>
        <end position="183"/>
    </location>
</feature>
<dbReference type="RefSeq" id="WP_168937454.1">
    <property type="nucleotide sequence ID" value="NZ_JABAGA010000002.1"/>
</dbReference>
<feature type="compositionally biased region" description="Polar residues" evidence="1">
    <location>
        <begin position="166"/>
        <end position="177"/>
    </location>
</feature>
<comment type="caution">
    <text evidence="3">The sequence shown here is derived from an EMBL/GenBank/DDBJ whole genome shotgun (WGS) entry which is preliminary data.</text>
</comment>
<dbReference type="EMBL" id="JABAGA010000002">
    <property type="protein sequence ID" value="NMF08923.1"/>
    <property type="molecule type" value="Genomic_DNA"/>
</dbReference>
<keyword evidence="2" id="KW-1133">Transmembrane helix</keyword>
<organism evidence="3 4">
    <name type="scientific">Corynebacterium xerosis</name>
    <dbReference type="NCBI Taxonomy" id="1725"/>
    <lineage>
        <taxon>Bacteria</taxon>
        <taxon>Bacillati</taxon>
        <taxon>Actinomycetota</taxon>
        <taxon>Actinomycetes</taxon>
        <taxon>Mycobacteriales</taxon>
        <taxon>Corynebacteriaceae</taxon>
        <taxon>Corynebacterium</taxon>
    </lineage>
</organism>
<sequence>MSSPFGGDRPGGQGGGNEPTNEWRPVEGQAWSESPEVFDDEPWAASSRAGNPYSGGGPGGAGGTGGFPGGPGGYPGGPAGPAGPGGYPGGPGVYPGGYPGAPGVHPGGYPGGPAGPPPQNRGGGGKIALIVILALLLIVGGGALGYFLMSGGSDADSTGSAAQSTVAQAQPETTTTARGRAEGWSAPASWNKCGGSGDPGDLNLYYSGTGVTSCEFAQSVRNEFVRHYNSTDRLEGTINAYSPVTGRSYDMSCTDDGDVVTCRGGNNAVVHIV</sequence>
<keyword evidence="2" id="KW-0472">Membrane</keyword>
<protein>
    <submittedName>
        <fullName evidence="3">Uncharacterized protein</fullName>
    </submittedName>
</protein>
<evidence type="ECO:0000256" key="1">
    <source>
        <dbReference type="SAM" id="MobiDB-lite"/>
    </source>
</evidence>
<feature type="compositionally biased region" description="Gly residues" evidence="1">
    <location>
        <begin position="8"/>
        <end position="17"/>
    </location>
</feature>
<dbReference type="Proteomes" id="UP000589552">
    <property type="component" value="Unassembled WGS sequence"/>
</dbReference>
<gene>
    <name evidence="3" type="ORF">HF852_04765</name>
</gene>
<dbReference type="AlphaFoldDB" id="A0A7X9SW31"/>
<feature type="transmembrane region" description="Helical" evidence="2">
    <location>
        <begin position="127"/>
        <end position="149"/>
    </location>
</feature>
<feature type="region of interest" description="Disordered" evidence="1">
    <location>
        <begin position="1"/>
        <end position="78"/>
    </location>
</feature>
<feature type="compositionally biased region" description="Gly residues" evidence="1">
    <location>
        <begin position="53"/>
        <end position="78"/>
    </location>
</feature>